<dbReference type="PIRSF" id="PIRSF018472">
    <property type="entry name" value="MreD_proteobac"/>
    <property type="match status" value="1"/>
</dbReference>
<dbReference type="AlphaFoldDB" id="A0A7D7NAS4"/>
<evidence type="ECO:0000256" key="6">
    <source>
        <dbReference type="ARBA" id="ARBA00022989"/>
    </source>
</evidence>
<evidence type="ECO:0000256" key="4">
    <source>
        <dbReference type="ARBA" id="ARBA00022692"/>
    </source>
</evidence>
<keyword evidence="4 8" id="KW-0812">Transmembrane</keyword>
<evidence type="ECO:0000256" key="7">
    <source>
        <dbReference type="ARBA" id="ARBA00023136"/>
    </source>
</evidence>
<evidence type="ECO:0000256" key="3">
    <source>
        <dbReference type="ARBA" id="ARBA00022475"/>
    </source>
</evidence>
<comment type="subcellular location">
    <subcellularLocation>
        <location evidence="1">Cell membrane</location>
        <topology evidence="1">Multi-pass membrane protein</topology>
    </subcellularLocation>
</comment>
<organism evidence="9 10">
    <name type="scientific">Neisseria shayeganii</name>
    <dbReference type="NCBI Taxonomy" id="607712"/>
    <lineage>
        <taxon>Bacteria</taxon>
        <taxon>Pseudomonadati</taxon>
        <taxon>Pseudomonadota</taxon>
        <taxon>Betaproteobacteria</taxon>
        <taxon>Neisseriales</taxon>
        <taxon>Neisseriaceae</taxon>
        <taxon>Neisseria</taxon>
    </lineage>
</organism>
<evidence type="ECO:0000256" key="8">
    <source>
        <dbReference type="SAM" id="Phobius"/>
    </source>
</evidence>
<sequence>MTEMDEFRGATPKRLVVLSFFLTLLLDFIPLPAPLAYILPEASAIFLIYWLLHRPQFIGIGAAFLLGLLMDIGTNSALGQHALAYTVTAFLIQHKQRQIVLYSFGLQAVAVALALLVCQSVSTLVTLFQQQQPDWLAIGLPPLFAGLIWPLLNKMMLALAHYRRTRS</sequence>
<feature type="transmembrane region" description="Helical" evidence="8">
    <location>
        <begin position="60"/>
        <end position="78"/>
    </location>
</feature>
<evidence type="ECO:0000256" key="1">
    <source>
        <dbReference type="ARBA" id="ARBA00004651"/>
    </source>
</evidence>
<keyword evidence="7 8" id="KW-0472">Membrane</keyword>
<dbReference type="Pfam" id="PF04093">
    <property type="entry name" value="MreD"/>
    <property type="match status" value="1"/>
</dbReference>
<dbReference type="NCBIfam" id="TIGR03426">
    <property type="entry name" value="shape_MreD"/>
    <property type="match status" value="1"/>
</dbReference>
<gene>
    <name evidence="9" type="primary">mreD</name>
    <name evidence="9" type="ORF">H3L94_07605</name>
</gene>
<evidence type="ECO:0000256" key="5">
    <source>
        <dbReference type="ARBA" id="ARBA00022960"/>
    </source>
</evidence>
<dbReference type="PANTHER" id="PTHR37484">
    <property type="entry name" value="ROD SHAPE-DETERMINING PROTEIN MRED"/>
    <property type="match status" value="1"/>
</dbReference>
<comment type="similarity">
    <text evidence="2">Belongs to the MreD family.</text>
</comment>
<dbReference type="KEGG" id="nsg:H3L94_07605"/>
<dbReference type="EMBL" id="CP059567">
    <property type="protein sequence ID" value="QMT39738.1"/>
    <property type="molecule type" value="Genomic_DNA"/>
</dbReference>
<keyword evidence="5" id="KW-0133">Cell shape</keyword>
<evidence type="ECO:0000313" key="10">
    <source>
        <dbReference type="Proteomes" id="UP000514752"/>
    </source>
</evidence>
<evidence type="ECO:0000313" key="9">
    <source>
        <dbReference type="EMBL" id="QMT39738.1"/>
    </source>
</evidence>
<protein>
    <submittedName>
        <fullName evidence="9">Rod shape-determining protein MreD</fullName>
    </submittedName>
</protein>
<name>A0A7D7NAS4_9NEIS</name>
<dbReference type="Proteomes" id="UP000514752">
    <property type="component" value="Chromosome"/>
</dbReference>
<dbReference type="PANTHER" id="PTHR37484:SF1">
    <property type="entry name" value="ROD SHAPE-DETERMINING PROTEIN MRED"/>
    <property type="match status" value="1"/>
</dbReference>
<keyword evidence="3" id="KW-1003">Cell membrane</keyword>
<dbReference type="InterPro" id="IPR007227">
    <property type="entry name" value="Cell_shape_determining_MreD"/>
</dbReference>
<keyword evidence="6 8" id="KW-1133">Transmembrane helix</keyword>
<reference evidence="9 10" key="1">
    <citation type="submission" date="2020-07" db="EMBL/GenBank/DDBJ databases">
        <title>Genomic diversity of species in the Neisseriaceae family.</title>
        <authorList>
            <person name="Vincent A.T."/>
            <person name="Bernet E."/>
            <person name="Veyrier F.J."/>
        </authorList>
    </citation>
    <scope>NUCLEOTIDE SEQUENCE [LARGE SCALE GENOMIC DNA]</scope>
    <source>
        <strain evidence="9 10">DSM 22244</strain>
    </source>
</reference>
<evidence type="ECO:0000256" key="2">
    <source>
        <dbReference type="ARBA" id="ARBA00007776"/>
    </source>
</evidence>
<dbReference type="InterPro" id="IPR026034">
    <property type="entry name" value="MreD_proteobac"/>
</dbReference>
<dbReference type="GO" id="GO:0008360">
    <property type="term" value="P:regulation of cell shape"/>
    <property type="evidence" value="ECO:0007669"/>
    <property type="project" value="UniProtKB-KW"/>
</dbReference>
<proteinExistence type="inferred from homology"/>
<feature type="transmembrane region" description="Helical" evidence="8">
    <location>
        <begin position="99"/>
        <end position="122"/>
    </location>
</feature>
<dbReference type="GO" id="GO:0005886">
    <property type="term" value="C:plasma membrane"/>
    <property type="evidence" value="ECO:0007669"/>
    <property type="project" value="UniProtKB-SubCell"/>
</dbReference>
<accession>A0A7D7NAS4</accession>
<feature type="transmembrane region" description="Helical" evidence="8">
    <location>
        <begin position="142"/>
        <end position="162"/>
    </location>
</feature>
<dbReference type="RefSeq" id="WP_182121526.1">
    <property type="nucleotide sequence ID" value="NZ_CP059567.1"/>
</dbReference>